<reference evidence="6 7" key="1">
    <citation type="submission" date="2023-07" db="EMBL/GenBank/DDBJ databases">
        <title>Functional and genomic diversity of the sorghum phyllosphere microbiome.</title>
        <authorList>
            <person name="Shade A."/>
        </authorList>
    </citation>
    <scope>NUCLEOTIDE SEQUENCE [LARGE SCALE GENOMIC DNA]</scope>
    <source>
        <strain evidence="6 7">SORGH_AS_0892</strain>
    </source>
</reference>
<dbReference type="Pfam" id="PF14905">
    <property type="entry name" value="OMP_b-brl_3"/>
    <property type="match status" value="1"/>
</dbReference>
<evidence type="ECO:0000313" key="7">
    <source>
        <dbReference type="Proteomes" id="UP001244640"/>
    </source>
</evidence>
<keyword evidence="7" id="KW-1185">Reference proteome</keyword>
<accession>A0ABU0U2T1</accession>
<dbReference type="Proteomes" id="UP001244640">
    <property type="component" value="Unassembled WGS sequence"/>
</dbReference>
<dbReference type="InterPro" id="IPR036942">
    <property type="entry name" value="Beta-barrel_TonB_sf"/>
</dbReference>
<protein>
    <recommendedName>
        <fullName evidence="5">Outer membrane protein beta-barrel domain-containing protein</fullName>
    </recommendedName>
</protein>
<dbReference type="EMBL" id="JAUTBA010000001">
    <property type="protein sequence ID" value="MDQ1149264.1"/>
    <property type="molecule type" value="Genomic_DNA"/>
</dbReference>
<dbReference type="PANTHER" id="PTHR40980">
    <property type="entry name" value="PLUG DOMAIN-CONTAINING PROTEIN"/>
    <property type="match status" value="1"/>
</dbReference>
<dbReference type="InterPro" id="IPR041700">
    <property type="entry name" value="OMP_b-brl_3"/>
</dbReference>
<evidence type="ECO:0000313" key="6">
    <source>
        <dbReference type="EMBL" id="MDQ1149264.1"/>
    </source>
</evidence>
<dbReference type="PANTHER" id="PTHR40980:SF4">
    <property type="entry name" value="TONB-DEPENDENT RECEPTOR-LIKE BETA-BARREL DOMAIN-CONTAINING PROTEIN"/>
    <property type="match status" value="1"/>
</dbReference>
<keyword evidence="3" id="KW-0998">Cell outer membrane</keyword>
<evidence type="ECO:0000256" key="1">
    <source>
        <dbReference type="ARBA" id="ARBA00004442"/>
    </source>
</evidence>
<feature type="chain" id="PRO_5046273782" description="Outer membrane protein beta-barrel domain-containing protein" evidence="4">
    <location>
        <begin position="23"/>
        <end position="794"/>
    </location>
</feature>
<feature type="domain" description="Outer membrane protein beta-barrel" evidence="5">
    <location>
        <begin position="370"/>
        <end position="770"/>
    </location>
</feature>
<name>A0ABU0U2T1_9SPHI</name>
<keyword evidence="4" id="KW-0732">Signal</keyword>
<evidence type="ECO:0000256" key="2">
    <source>
        <dbReference type="ARBA" id="ARBA00023136"/>
    </source>
</evidence>
<dbReference type="InterPro" id="IPR008969">
    <property type="entry name" value="CarboxyPept-like_regulatory"/>
</dbReference>
<dbReference type="SUPFAM" id="SSF56935">
    <property type="entry name" value="Porins"/>
    <property type="match status" value="1"/>
</dbReference>
<comment type="caution">
    <text evidence="6">The sequence shown here is derived from an EMBL/GenBank/DDBJ whole genome shotgun (WGS) entry which is preliminary data.</text>
</comment>
<comment type="subcellular location">
    <subcellularLocation>
        <location evidence="1">Cell outer membrane</location>
    </subcellularLocation>
</comment>
<evidence type="ECO:0000256" key="4">
    <source>
        <dbReference type="SAM" id="SignalP"/>
    </source>
</evidence>
<evidence type="ECO:0000256" key="3">
    <source>
        <dbReference type="ARBA" id="ARBA00023237"/>
    </source>
</evidence>
<proteinExistence type="predicted"/>
<feature type="signal peptide" evidence="4">
    <location>
        <begin position="1"/>
        <end position="22"/>
    </location>
</feature>
<evidence type="ECO:0000259" key="5">
    <source>
        <dbReference type="Pfam" id="PF14905"/>
    </source>
</evidence>
<gene>
    <name evidence="6" type="ORF">QE382_001248</name>
</gene>
<sequence length="794" mass="90859">MKMSKYLLSFFLILQFLSPVFAQSVEGKIITAENKNLEFVTIKLIHDTTVLQYSSSDQNGNFTFNNLKEKSTYRLKLQHTGFIDIDTTFISGHLKKMTFRMTEKVNTLKEVVVNGNKPLIERKVDRLVFNVQNSMVSLSGDAMDVLKVTPLVMAENDALSIIGKGSVAIMVNDKILRISGDDLTSYLRSIPSESIESIEVITVPPSKFSAAGNAGILNIKLKKIVNDFWSASARSIFTQTTHPTINLGAGFNYKKDRLSLYSSLNMTEGSVLFTEKPHIAYNTQDWNTISKKRSFSKYYNGRIQADYKVSEKLSVGAQAFLNDNRPHANDNTITNIMQKTGLLDSIINGNGSQNSTTNSLGLNFNSTYSLGKDGQEIVLDLDHYRSNFDNFRSFNSETFLPNGTPIQNNKWYSGNNGQNVFTNTSFNLDVEQKIKMFDINYGINFSTSRNRNNLQSVATSRITDTIFNYSDEFEFKENIGSLFFSINTAISKKIDLKAGLRIENTTTEGISNTLVKKYENKYMKFFPTLYTSYKINEKNAFSLGYGRRIERPAFLAMNPFARYISKYYYTVGNPYLLPSFSHNIEMNYSNNSNLNLSLYTNFAKEQIAQTAIPYENSKMVVDTMQNFYDMSTVGFTAIYTLRKSNWLESSFVFNGYHRNIKQYDNKIVPDYNVNVIYLSLDNNFKVSKKITTQLSSFYYSPQITGIFRRSPRFNVNLNFRYKINEQWDLALFANDILKTQQGKLKAIVNSVQQTYDNYYDSRSIRLSISFRFGSMNISARQRNFISDKEKQRAY</sequence>
<dbReference type="Gene3D" id="2.40.170.20">
    <property type="entry name" value="TonB-dependent receptor, beta-barrel domain"/>
    <property type="match status" value="1"/>
</dbReference>
<keyword evidence="2" id="KW-0472">Membrane</keyword>
<dbReference type="SUPFAM" id="SSF49464">
    <property type="entry name" value="Carboxypeptidase regulatory domain-like"/>
    <property type="match status" value="1"/>
</dbReference>
<organism evidence="6 7">
    <name type="scientific">Sphingobacterium zeae</name>
    <dbReference type="NCBI Taxonomy" id="1776859"/>
    <lineage>
        <taxon>Bacteria</taxon>
        <taxon>Pseudomonadati</taxon>
        <taxon>Bacteroidota</taxon>
        <taxon>Sphingobacteriia</taxon>
        <taxon>Sphingobacteriales</taxon>
        <taxon>Sphingobacteriaceae</taxon>
        <taxon>Sphingobacterium</taxon>
    </lineage>
</organism>